<dbReference type="SUPFAM" id="SSF46689">
    <property type="entry name" value="Homeodomain-like"/>
    <property type="match status" value="1"/>
</dbReference>
<gene>
    <name evidence="1" type="ORF">CtesDRAFT_PD2051</name>
</gene>
<accession>B7WQW0</accession>
<sequence length="127" mass="14555">MYSYEDRIRSVMLYIKLGKRVAATIQQLGYPCKNSLKGRHCEYEQDRDLKTAVVRPPKFTREQKARAVEHYLTHGRCVAFTIKALGYPGRASLHAWVQELNPRARPRMLGASLNENKHAAVLALCTR</sequence>
<dbReference type="InterPro" id="IPR009057">
    <property type="entry name" value="Homeodomain-like_sf"/>
</dbReference>
<organism evidence="1 2">
    <name type="scientific">Comamonas testosteroni (strain DSM 14576 / KF-1)</name>
    <name type="common">Pseudomonas testosteroni</name>
    <dbReference type="NCBI Taxonomy" id="399795"/>
    <lineage>
        <taxon>Bacteria</taxon>
        <taxon>Pseudomonadati</taxon>
        <taxon>Pseudomonadota</taxon>
        <taxon>Betaproteobacteria</taxon>
        <taxon>Burkholderiales</taxon>
        <taxon>Comamonadaceae</taxon>
        <taxon>Comamonas</taxon>
    </lineage>
</organism>
<dbReference type="AlphaFoldDB" id="B7WQW0"/>
<reference evidence="1 2" key="1">
    <citation type="journal article" date="2004" name="Appl. Environ. Microbiol.">
        <title>Mineralization of individual congeners of linear alkylbenzenesulfonate by defined pairs of heterotrophic bacteria.</title>
        <authorList>
            <person name="Schleheck D."/>
            <person name="Knepper T.P."/>
            <person name="Fischer K."/>
            <person name="Cook A.M."/>
        </authorList>
    </citation>
    <scope>NUCLEOTIDE SEQUENCE [LARGE SCALE GENOMIC DNA]</scope>
    <source>
        <strain evidence="2">DSM 14576 / KF-1</strain>
    </source>
</reference>
<proteinExistence type="predicted"/>
<name>B7WQW0_COMTK</name>
<dbReference type="eggNOG" id="COG2963">
    <property type="taxonomic scope" value="Bacteria"/>
</dbReference>
<comment type="caution">
    <text evidence="1">The sequence shown here is derived from an EMBL/GenBank/DDBJ whole genome shotgun (WGS) entry which is preliminary data.</text>
</comment>
<evidence type="ECO:0000313" key="2">
    <source>
        <dbReference type="Proteomes" id="UP000003039"/>
    </source>
</evidence>
<dbReference type="Proteomes" id="UP000003039">
    <property type="component" value="Unassembled WGS sequence"/>
</dbReference>
<dbReference type="EMBL" id="AAUJ02000001">
    <property type="protein sequence ID" value="EED67105.1"/>
    <property type="molecule type" value="Genomic_DNA"/>
</dbReference>
<evidence type="ECO:0000313" key="1">
    <source>
        <dbReference type="EMBL" id="EED67105.1"/>
    </source>
</evidence>
<protein>
    <submittedName>
        <fullName evidence="1">Integrase catalytic subunit</fullName>
    </submittedName>
</protein>